<evidence type="ECO:0000259" key="4">
    <source>
        <dbReference type="PROSITE" id="PS50887"/>
    </source>
</evidence>
<evidence type="ECO:0000313" key="6">
    <source>
        <dbReference type="Proteomes" id="UP000198641"/>
    </source>
</evidence>
<sequence length="304" mass="34625">MALDDTSLDGTRHDLDQLKAMTESLPGIVFQFYRSHHGKACFPYLAGDSKIFGDSAQRELLSEDASHAFDHVHPDDFPRLMVAVERSAQSLMPLATQFRHCEQEGEEYWIAVRAKPERLNSGTLWNGLMVNITEQIEYQAHLRELSDTDDLTGLPNRRKLMCHLKREISVSNRHGTPLSLMMIDIDHFKHINDTWGHLQGDKVLRRLAELCRGLLREEDCLARLGGEEFAVLLPLTPLSHCQKLAERLRHEIARHDFGLPNGGVTISTGITEHRVGELRDQLLERADRRLYSAKRQGRNLVVGN</sequence>
<dbReference type="AlphaFoldDB" id="A0A1G7URE2"/>
<dbReference type="OrthoDB" id="5296913at2"/>
<evidence type="ECO:0000256" key="3">
    <source>
        <dbReference type="ARBA" id="ARBA00034247"/>
    </source>
</evidence>
<organism evidence="5 6">
    <name type="scientific">Onishia taeanensis</name>
    <dbReference type="NCBI Taxonomy" id="284577"/>
    <lineage>
        <taxon>Bacteria</taxon>
        <taxon>Pseudomonadati</taxon>
        <taxon>Pseudomonadota</taxon>
        <taxon>Gammaproteobacteria</taxon>
        <taxon>Oceanospirillales</taxon>
        <taxon>Halomonadaceae</taxon>
        <taxon>Onishia</taxon>
    </lineage>
</organism>
<reference evidence="5 6" key="1">
    <citation type="submission" date="2016-10" db="EMBL/GenBank/DDBJ databases">
        <authorList>
            <person name="de Groot N.N."/>
        </authorList>
    </citation>
    <scope>NUCLEOTIDE SEQUENCE [LARGE SCALE GENOMIC DNA]</scope>
    <source>
        <strain evidence="5 6">BH539</strain>
    </source>
</reference>
<dbReference type="FunFam" id="3.30.70.270:FF:000001">
    <property type="entry name" value="Diguanylate cyclase domain protein"/>
    <property type="match status" value="1"/>
</dbReference>
<feature type="domain" description="GGDEF" evidence="4">
    <location>
        <begin position="176"/>
        <end position="304"/>
    </location>
</feature>
<dbReference type="SMART" id="SM00267">
    <property type="entry name" value="GGDEF"/>
    <property type="match status" value="1"/>
</dbReference>
<dbReference type="Pfam" id="PF08447">
    <property type="entry name" value="PAS_3"/>
    <property type="match status" value="1"/>
</dbReference>
<dbReference type="PANTHER" id="PTHR45138">
    <property type="entry name" value="REGULATORY COMPONENTS OF SENSORY TRANSDUCTION SYSTEM"/>
    <property type="match status" value="1"/>
</dbReference>
<accession>A0A1G7URE2</accession>
<dbReference type="InterPro" id="IPR043128">
    <property type="entry name" value="Rev_trsase/Diguanyl_cyclase"/>
</dbReference>
<comment type="catalytic activity">
    <reaction evidence="3">
        <text>2 GTP = 3',3'-c-di-GMP + 2 diphosphate</text>
        <dbReference type="Rhea" id="RHEA:24898"/>
        <dbReference type="ChEBI" id="CHEBI:33019"/>
        <dbReference type="ChEBI" id="CHEBI:37565"/>
        <dbReference type="ChEBI" id="CHEBI:58805"/>
        <dbReference type="EC" id="2.7.7.65"/>
    </reaction>
</comment>
<dbReference type="InterPro" id="IPR013655">
    <property type="entry name" value="PAS_fold_3"/>
</dbReference>
<dbReference type="GO" id="GO:0043709">
    <property type="term" value="P:cell adhesion involved in single-species biofilm formation"/>
    <property type="evidence" value="ECO:0007669"/>
    <property type="project" value="TreeGrafter"/>
</dbReference>
<dbReference type="Pfam" id="PF00990">
    <property type="entry name" value="GGDEF"/>
    <property type="match status" value="1"/>
</dbReference>
<dbReference type="InterPro" id="IPR029787">
    <property type="entry name" value="Nucleotide_cyclase"/>
</dbReference>
<dbReference type="PANTHER" id="PTHR45138:SF9">
    <property type="entry name" value="DIGUANYLATE CYCLASE DGCM-RELATED"/>
    <property type="match status" value="1"/>
</dbReference>
<gene>
    <name evidence="5" type="ORF">SAMN05216571_11629</name>
</gene>
<dbReference type="GO" id="GO:0005886">
    <property type="term" value="C:plasma membrane"/>
    <property type="evidence" value="ECO:0007669"/>
    <property type="project" value="TreeGrafter"/>
</dbReference>
<evidence type="ECO:0000256" key="2">
    <source>
        <dbReference type="ARBA" id="ARBA00012528"/>
    </source>
</evidence>
<dbReference type="Proteomes" id="UP000198641">
    <property type="component" value="Unassembled WGS sequence"/>
</dbReference>
<dbReference type="EMBL" id="FNCI01000016">
    <property type="protein sequence ID" value="SDG50074.1"/>
    <property type="molecule type" value="Genomic_DNA"/>
</dbReference>
<dbReference type="SUPFAM" id="SSF55785">
    <property type="entry name" value="PYP-like sensor domain (PAS domain)"/>
    <property type="match status" value="1"/>
</dbReference>
<dbReference type="Gene3D" id="3.30.450.20">
    <property type="entry name" value="PAS domain"/>
    <property type="match status" value="1"/>
</dbReference>
<dbReference type="GO" id="GO:0052621">
    <property type="term" value="F:diguanylate cyclase activity"/>
    <property type="evidence" value="ECO:0007669"/>
    <property type="project" value="UniProtKB-EC"/>
</dbReference>
<proteinExistence type="predicted"/>
<dbReference type="PROSITE" id="PS50887">
    <property type="entry name" value="GGDEF"/>
    <property type="match status" value="1"/>
</dbReference>
<dbReference type="STRING" id="284577.SAMN05216571_11629"/>
<protein>
    <recommendedName>
        <fullName evidence="2">diguanylate cyclase</fullName>
        <ecNumber evidence="2">2.7.7.65</ecNumber>
    </recommendedName>
</protein>
<dbReference type="RefSeq" id="WP_092528330.1">
    <property type="nucleotide sequence ID" value="NZ_FNCI01000016.1"/>
</dbReference>
<keyword evidence="6" id="KW-1185">Reference proteome</keyword>
<dbReference type="InterPro" id="IPR000160">
    <property type="entry name" value="GGDEF_dom"/>
</dbReference>
<evidence type="ECO:0000256" key="1">
    <source>
        <dbReference type="ARBA" id="ARBA00001946"/>
    </source>
</evidence>
<dbReference type="SUPFAM" id="SSF55073">
    <property type="entry name" value="Nucleotide cyclase"/>
    <property type="match status" value="1"/>
</dbReference>
<dbReference type="InterPro" id="IPR050469">
    <property type="entry name" value="Diguanylate_Cyclase"/>
</dbReference>
<name>A0A1G7URE2_9GAMM</name>
<evidence type="ECO:0000313" key="5">
    <source>
        <dbReference type="EMBL" id="SDG50074.1"/>
    </source>
</evidence>
<dbReference type="Gene3D" id="3.30.70.270">
    <property type="match status" value="1"/>
</dbReference>
<dbReference type="GO" id="GO:1902201">
    <property type="term" value="P:negative regulation of bacterial-type flagellum-dependent cell motility"/>
    <property type="evidence" value="ECO:0007669"/>
    <property type="project" value="TreeGrafter"/>
</dbReference>
<dbReference type="InterPro" id="IPR035965">
    <property type="entry name" value="PAS-like_dom_sf"/>
</dbReference>
<comment type="cofactor">
    <cofactor evidence="1">
        <name>Mg(2+)</name>
        <dbReference type="ChEBI" id="CHEBI:18420"/>
    </cofactor>
</comment>
<dbReference type="CDD" id="cd01949">
    <property type="entry name" value="GGDEF"/>
    <property type="match status" value="1"/>
</dbReference>
<dbReference type="NCBIfam" id="TIGR00254">
    <property type="entry name" value="GGDEF"/>
    <property type="match status" value="1"/>
</dbReference>
<dbReference type="EC" id="2.7.7.65" evidence="2"/>